<dbReference type="Pfam" id="PF17171">
    <property type="entry name" value="GST_C_6"/>
    <property type="match status" value="1"/>
</dbReference>
<name>A0A9W2YAA5_BIOGL</name>
<comment type="similarity">
    <text evidence="1">Belongs to the FAX family.</text>
</comment>
<evidence type="ECO:0000313" key="4">
    <source>
        <dbReference type="Proteomes" id="UP001165740"/>
    </source>
</evidence>
<dbReference type="PANTHER" id="PTHR12289">
    <property type="entry name" value="METAXIN RELATED"/>
    <property type="match status" value="1"/>
</dbReference>
<dbReference type="OMA" id="HLYTIAY"/>
<dbReference type="InterPro" id="IPR040079">
    <property type="entry name" value="Glutathione_S-Trfase"/>
</dbReference>
<keyword evidence="4" id="KW-1185">Reference proteome</keyword>
<dbReference type="InterPro" id="IPR033468">
    <property type="entry name" value="Metaxin_GST"/>
</dbReference>
<dbReference type="Gene3D" id="1.20.1050.10">
    <property type="match status" value="1"/>
</dbReference>
<organism evidence="4 5">
    <name type="scientific">Biomphalaria glabrata</name>
    <name type="common">Bloodfluke planorb</name>
    <name type="synonym">Freshwater snail</name>
    <dbReference type="NCBI Taxonomy" id="6526"/>
    <lineage>
        <taxon>Eukaryota</taxon>
        <taxon>Metazoa</taxon>
        <taxon>Spiralia</taxon>
        <taxon>Lophotrochozoa</taxon>
        <taxon>Mollusca</taxon>
        <taxon>Gastropoda</taxon>
        <taxon>Heterobranchia</taxon>
        <taxon>Euthyneura</taxon>
        <taxon>Panpulmonata</taxon>
        <taxon>Hygrophila</taxon>
        <taxon>Lymnaeoidea</taxon>
        <taxon>Planorbidae</taxon>
        <taxon>Biomphalaria</taxon>
    </lineage>
</organism>
<dbReference type="GO" id="GO:0005737">
    <property type="term" value="C:cytoplasm"/>
    <property type="evidence" value="ECO:0007669"/>
    <property type="project" value="TreeGrafter"/>
</dbReference>
<dbReference type="InterPro" id="IPR012336">
    <property type="entry name" value="Thioredoxin-like_fold"/>
</dbReference>
<dbReference type="SUPFAM" id="SSF47616">
    <property type="entry name" value="GST C-terminal domain-like"/>
    <property type="match status" value="1"/>
</dbReference>
<feature type="domain" description="Thioredoxin-like fold" evidence="3">
    <location>
        <begin position="70"/>
        <end position="163"/>
    </location>
</feature>
<proteinExistence type="inferred from homology"/>
<dbReference type="PANTHER" id="PTHR12289:SF41">
    <property type="entry name" value="FAILED AXON CONNECTIONS-RELATED"/>
    <property type="match status" value="1"/>
</dbReference>
<dbReference type="OrthoDB" id="5809458at2759"/>
<dbReference type="CDD" id="cd03193">
    <property type="entry name" value="GST_C_Metaxin"/>
    <property type="match status" value="1"/>
</dbReference>
<evidence type="ECO:0000256" key="1">
    <source>
        <dbReference type="ARBA" id="ARBA00006475"/>
    </source>
</evidence>
<dbReference type="AlphaFoldDB" id="A0A9W2YAA5"/>
<sequence length="291" mass="33938">MFCMILAMLETLRGYVTEHPYLAGVGAVTVLVVLHKVVKARRNRESKNYPPNTVILFQWQRGPYAPSVSPFPLKLETYLRMSKIPYQNDYSGKFSKKGKTPFIIYNGENIPDSQFCIEYLNKKLNIDNNKYLNQTDRAVATAFQAMIDEHLYWTMVVFRWVYNKEQEIIKNYVIRSPLLRIYLNRLVYKQTYDQGIGRHSPEEVKHIMLTDLQALSDYLGDKPFLMGDNPCDVDCSAFGLLAQILWHAPEHNNLIPNSFPSLHRYCLRMKEKFWPDWDDCITHGGTRKSIA</sequence>
<dbReference type="InterPro" id="IPR036249">
    <property type="entry name" value="Thioredoxin-like_sf"/>
</dbReference>
<dbReference type="InterPro" id="IPR026928">
    <property type="entry name" value="FAX/IsoI-like"/>
</dbReference>
<evidence type="ECO:0000259" key="3">
    <source>
        <dbReference type="Pfam" id="PF17172"/>
    </source>
</evidence>
<gene>
    <name evidence="5" type="primary">LOC106070534</name>
</gene>
<dbReference type="SFLD" id="SFLDG01200">
    <property type="entry name" value="SUF1.1"/>
    <property type="match status" value="1"/>
</dbReference>
<accession>A0A9W2YAA5</accession>
<dbReference type="SUPFAM" id="SSF52833">
    <property type="entry name" value="Thioredoxin-like"/>
    <property type="match status" value="1"/>
</dbReference>
<protein>
    <submittedName>
        <fullName evidence="5">Failed axon connections homolog isoform X1</fullName>
    </submittedName>
</protein>
<dbReference type="InterPro" id="IPR036282">
    <property type="entry name" value="Glutathione-S-Trfase_C_sf"/>
</dbReference>
<dbReference type="SFLD" id="SFLDG01180">
    <property type="entry name" value="SUF1"/>
    <property type="match status" value="1"/>
</dbReference>
<dbReference type="Proteomes" id="UP001165740">
    <property type="component" value="Chromosome 11"/>
</dbReference>
<dbReference type="GeneID" id="106070534"/>
<reference evidence="5" key="1">
    <citation type="submission" date="2025-08" db="UniProtKB">
        <authorList>
            <consortium name="RefSeq"/>
        </authorList>
    </citation>
    <scope>IDENTIFICATION</scope>
</reference>
<feature type="domain" description="Metaxin glutathione S-transferase" evidence="2">
    <location>
        <begin position="210"/>
        <end position="269"/>
    </location>
</feature>
<evidence type="ECO:0000259" key="2">
    <source>
        <dbReference type="Pfam" id="PF17171"/>
    </source>
</evidence>
<dbReference type="RefSeq" id="XP_055859615.1">
    <property type="nucleotide sequence ID" value="XM_056003640.1"/>
</dbReference>
<dbReference type="Pfam" id="PF17172">
    <property type="entry name" value="GST_N_4"/>
    <property type="match status" value="1"/>
</dbReference>
<dbReference type="Gene3D" id="3.40.30.10">
    <property type="entry name" value="Glutaredoxin"/>
    <property type="match status" value="1"/>
</dbReference>
<dbReference type="SFLD" id="SFLDS00019">
    <property type="entry name" value="Glutathione_Transferase_(cytos"/>
    <property type="match status" value="1"/>
</dbReference>
<evidence type="ECO:0000313" key="5">
    <source>
        <dbReference type="RefSeq" id="XP_055859615.1"/>
    </source>
</evidence>
<dbReference type="InterPro" id="IPR050931">
    <property type="entry name" value="Mito_Protein_Transport_Metaxin"/>
</dbReference>